<dbReference type="EMBL" id="HG793180">
    <property type="protein sequence ID" value="CRL30274.1"/>
    <property type="molecule type" value="Genomic_DNA"/>
</dbReference>
<dbReference type="PANTHER" id="PTHR43040">
    <property type="entry name" value="RIBONUCLEASE D"/>
    <property type="match status" value="1"/>
</dbReference>
<dbReference type="PANTHER" id="PTHR43040:SF1">
    <property type="entry name" value="RIBONUCLEASE D"/>
    <property type="match status" value="1"/>
</dbReference>
<keyword evidence="2" id="KW-0808">Transferase</keyword>
<keyword evidence="3" id="KW-1185">Reference proteome</keyword>
<evidence type="ECO:0000259" key="1">
    <source>
        <dbReference type="Pfam" id="PF01612"/>
    </source>
</evidence>
<dbReference type="InterPro" id="IPR036397">
    <property type="entry name" value="RNaseH_sf"/>
</dbReference>
<gene>
    <name evidence="2" type="ORF">PCAMFM013_S047g000002</name>
</gene>
<accession>A0A0G4PVS1</accession>
<dbReference type="Proteomes" id="UP000053732">
    <property type="component" value="Unassembled WGS sequence"/>
</dbReference>
<dbReference type="InterPro" id="IPR002562">
    <property type="entry name" value="3'-5'_exonuclease_dom"/>
</dbReference>
<organism evidence="2 3">
    <name type="scientific">Penicillium camemberti (strain FM 013)</name>
    <dbReference type="NCBI Taxonomy" id="1429867"/>
    <lineage>
        <taxon>Eukaryota</taxon>
        <taxon>Fungi</taxon>
        <taxon>Dikarya</taxon>
        <taxon>Ascomycota</taxon>
        <taxon>Pezizomycotina</taxon>
        <taxon>Eurotiomycetes</taxon>
        <taxon>Eurotiomycetidae</taxon>
        <taxon>Eurotiales</taxon>
        <taxon>Aspergillaceae</taxon>
        <taxon>Penicillium</taxon>
    </lineage>
</organism>
<dbReference type="GO" id="GO:0016740">
    <property type="term" value="F:transferase activity"/>
    <property type="evidence" value="ECO:0007669"/>
    <property type="project" value="UniProtKB-KW"/>
</dbReference>
<dbReference type="AlphaFoldDB" id="A0A0G4PVS1"/>
<reference evidence="2 3" key="1">
    <citation type="journal article" date="2014" name="Nat. Commun.">
        <title>Multiple recent horizontal transfers of a large genomic region in cheese making fungi.</title>
        <authorList>
            <person name="Cheeseman K."/>
            <person name="Ropars J."/>
            <person name="Renault P."/>
            <person name="Dupont J."/>
            <person name="Gouzy J."/>
            <person name="Branca A."/>
            <person name="Abraham A.L."/>
            <person name="Ceppi M."/>
            <person name="Conseiller E."/>
            <person name="Debuchy R."/>
            <person name="Malagnac F."/>
            <person name="Goarin A."/>
            <person name="Silar P."/>
            <person name="Lacoste S."/>
            <person name="Sallet E."/>
            <person name="Bensimon A."/>
            <person name="Giraud T."/>
            <person name="Brygoo Y."/>
        </authorList>
    </citation>
    <scope>NUCLEOTIDE SEQUENCE [LARGE SCALE GENOMIC DNA]</scope>
    <source>
        <strain evidence="3">FM 013</strain>
    </source>
</reference>
<dbReference type="STRING" id="1429867.A0A0G4PVS1"/>
<sequence>MSTITAASLESARVLTPIPTTEQSQSPHAAVSVNLDQDALTSLTAAFQSSALEDKASVTFIDTCAGVAEMIGDLTHLPAKPPSLYIDLEGVNLSRHGTISILQIFVLPQRSTFLIDIYGLKDKAFSYPAPSGTTLRAILESPSIPKVFFDVRNDSDALFSHYQIELSGVQDLQLMELATRKFSKRCVNGLGKCIENDAGMTADERANWKAFKDKGRKLFAPECGGSYEVFNTRPLPDEIRQYCAQDVQFLPKLWQKYDGRMTRQWATKVEMEVKNRVRLSKSKTFNGKGRHMALAPANWA</sequence>
<evidence type="ECO:0000313" key="2">
    <source>
        <dbReference type="EMBL" id="CRL30274.1"/>
    </source>
</evidence>
<protein>
    <submittedName>
        <fullName evidence="2">Polynucleotidyl transferase, ribonuclease H fold</fullName>
    </submittedName>
</protein>
<dbReference type="Pfam" id="PF01612">
    <property type="entry name" value="DNA_pol_A_exo1"/>
    <property type="match status" value="1"/>
</dbReference>
<dbReference type="GO" id="GO:0006139">
    <property type="term" value="P:nucleobase-containing compound metabolic process"/>
    <property type="evidence" value="ECO:0007669"/>
    <property type="project" value="InterPro"/>
</dbReference>
<name>A0A0G4PVS1_PENC3</name>
<feature type="domain" description="3'-5' exonuclease" evidence="1">
    <location>
        <begin position="60"/>
        <end position="256"/>
    </location>
</feature>
<dbReference type="InterPro" id="IPR012337">
    <property type="entry name" value="RNaseH-like_sf"/>
</dbReference>
<dbReference type="SUPFAM" id="SSF53098">
    <property type="entry name" value="Ribonuclease H-like"/>
    <property type="match status" value="1"/>
</dbReference>
<evidence type="ECO:0000313" key="3">
    <source>
        <dbReference type="Proteomes" id="UP000053732"/>
    </source>
</evidence>
<dbReference type="Gene3D" id="3.30.420.10">
    <property type="entry name" value="Ribonuclease H-like superfamily/Ribonuclease H"/>
    <property type="match status" value="1"/>
</dbReference>
<dbReference type="GO" id="GO:0003676">
    <property type="term" value="F:nucleic acid binding"/>
    <property type="evidence" value="ECO:0007669"/>
    <property type="project" value="InterPro"/>
</dbReference>
<dbReference type="GO" id="GO:0008408">
    <property type="term" value="F:3'-5' exonuclease activity"/>
    <property type="evidence" value="ECO:0007669"/>
    <property type="project" value="InterPro"/>
</dbReference>
<proteinExistence type="predicted"/>